<dbReference type="PATRIC" id="fig|1454001.3.peg.816"/>
<feature type="domain" description="HTH lysR-type" evidence="5">
    <location>
        <begin position="1"/>
        <end position="58"/>
    </location>
</feature>
<protein>
    <submittedName>
        <fullName evidence="6">CysJI operon transcriptional activator</fullName>
    </submittedName>
</protein>
<dbReference type="InterPro" id="IPR000847">
    <property type="entry name" value="LysR_HTH_N"/>
</dbReference>
<dbReference type="Gene3D" id="1.10.10.10">
    <property type="entry name" value="Winged helix-like DNA-binding domain superfamily/Winged helix DNA-binding domain"/>
    <property type="match status" value="1"/>
</dbReference>
<dbReference type="SUPFAM" id="SSF53850">
    <property type="entry name" value="Periplasmic binding protein-like II"/>
    <property type="match status" value="1"/>
</dbReference>
<dbReference type="AlphaFoldDB" id="A0A011MGR0"/>
<evidence type="ECO:0000313" key="6">
    <source>
        <dbReference type="EMBL" id="EXI69043.1"/>
    </source>
</evidence>
<proteinExistence type="inferred from homology"/>
<dbReference type="GO" id="GO:0000976">
    <property type="term" value="F:transcription cis-regulatory region binding"/>
    <property type="evidence" value="ECO:0007669"/>
    <property type="project" value="TreeGrafter"/>
</dbReference>
<dbReference type="EMBL" id="JFAX01000003">
    <property type="protein sequence ID" value="EXI69043.1"/>
    <property type="molecule type" value="Genomic_DNA"/>
</dbReference>
<evidence type="ECO:0000256" key="2">
    <source>
        <dbReference type="ARBA" id="ARBA00023015"/>
    </source>
</evidence>
<keyword evidence="4" id="KW-0804">Transcription</keyword>
<dbReference type="InterPro" id="IPR036388">
    <property type="entry name" value="WH-like_DNA-bd_sf"/>
</dbReference>
<comment type="caution">
    <text evidence="6">The sequence shown here is derived from an EMBL/GenBank/DDBJ whole genome shotgun (WGS) entry which is preliminary data.</text>
</comment>
<dbReference type="SUPFAM" id="SSF46785">
    <property type="entry name" value="Winged helix' DNA-binding domain"/>
    <property type="match status" value="1"/>
</dbReference>
<dbReference type="Pfam" id="PF03466">
    <property type="entry name" value="LysR_substrate"/>
    <property type="match status" value="1"/>
</dbReference>
<organism evidence="6 7">
    <name type="scientific">Candidatus Accumulibacter adjunctus</name>
    <dbReference type="NCBI Taxonomy" id="1454001"/>
    <lineage>
        <taxon>Bacteria</taxon>
        <taxon>Pseudomonadati</taxon>
        <taxon>Pseudomonadota</taxon>
        <taxon>Betaproteobacteria</taxon>
        <taxon>Candidatus Accumulibacter</taxon>
    </lineage>
</organism>
<dbReference type="InterPro" id="IPR036390">
    <property type="entry name" value="WH_DNA-bd_sf"/>
</dbReference>
<comment type="similarity">
    <text evidence="1">Belongs to the LysR transcriptional regulatory family.</text>
</comment>
<evidence type="ECO:0000313" key="7">
    <source>
        <dbReference type="Proteomes" id="UP000020218"/>
    </source>
</evidence>
<dbReference type="STRING" id="1454001.AW08_00869"/>
<dbReference type="Proteomes" id="UP000020218">
    <property type="component" value="Unassembled WGS sequence"/>
</dbReference>
<evidence type="ECO:0000256" key="4">
    <source>
        <dbReference type="ARBA" id="ARBA00023163"/>
    </source>
</evidence>
<dbReference type="Gene3D" id="3.40.190.290">
    <property type="match status" value="1"/>
</dbReference>
<keyword evidence="7" id="KW-1185">Reference proteome</keyword>
<sequence length="300" mass="32762">MADRRLQVFHAVAKHLSFTKAGEALHMTQPAVTFQIKQLEERFNTRLFERGGARVSLTAAGEVVLDYAERILGLSNELDIRIAEMTGQMSGSLLVGASTTIAEFMLPPILGEFNVRYPQVRARLTVANSDAINNAVAAHTLDIGLIESKTSHPALQCEVCGDDELQVVCTPAHALASRTEVDARTLLAHDFIAREPGSGTREVTDDYLRACGIDPGKLKTLMELSSPEALKGVVATGLGCSILSRASFEKERQLGSLVAIPLRPPLRRTLSLVYPKERFRSRVVLTFVDFAKAKLHELTA</sequence>
<dbReference type="PRINTS" id="PR00039">
    <property type="entry name" value="HTHLYSR"/>
</dbReference>
<evidence type="ECO:0000259" key="5">
    <source>
        <dbReference type="PROSITE" id="PS50931"/>
    </source>
</evidence>
<dbReference type="GO" id="GO:0003700">
    <property type="term" value="F:DNA-binding transcription factor activity"/>
    <property type="evidence" value="ECO:0007669"/>
    <property type="project" value="InterPro"/>
</dbReference>
<keyword evidence="2" id="KW-0805">Transcription regulation</keyword>
<gene>
    <name evidence="6" type="primary">cysL_2</name>
    <name evidence="6" type="ORF">AW08_00869</name>
</gene>
<dbReference type="CDD" id="cd08420">
    <property type="entry name" value="PBP2_CysL_like"/>
    <property type="match status" value="1"/>
</dbReference>
<name>A0A011MGR0_9PROT</name>
<dbReference type="PANTHER" id="PTHR30126:SF39">
    <property type="entry name" value="HTH-TYPE TRANSCRIPTIONAL REGULATOR CYSL"/>
    <property type="match status" value="1"/>
</dbReference>
<dbReference type="PANTHER" id="PTHR30126">
    <property type="entry name" value="HTH-TYPE TRANSCRIPTIONAL REGULATOR"/>
    <property type="match status" value="1"/>
</dbReference>
<dbReference type="Pfam" id="PF00126">
    <property type="entry name" value="HTH_1"/>
    <property type="match status" value="1"/>
</dbReference>
<keyword evidence="3" id="KW-0238">DNA-binding</keyword>
<dbReference type="FunFam" id="1.10.10.10:FF:000001">
    <property type="entry name" value="LysR family transcriptional regulator"/>
    <property type="match status" value="1"/>
</dbReference>
<evidence type="ECO:0000256" key="1">
    <source>
        <dbReference type="ARBA" id="ARBA00009437"/>
    </source>
</evidence>
<reference evidence="6" key="1">
    <citation type="submission" date="2014-02" db="EMBL/GenBank/DDBJ databases">
        <title>Expanding our view of genomic diversity in Candidatus Accumulibacter clades.</title>
        <authorList>
            <person name="Skennerton C.T."/>
            <person name="Barr J.J."/>
            <person name="Slater F.R."/>
            <person name="Bond P.L."/>
            <person name="Tyson G.W."/>
        </authorList>
    </citation>
    <scope>NUCLEOTIDE SEQUENCE [LARGE SCALE GENOMIC DNA]</scope>
</reference>
<dbReference type="InterPro" id="IPR005119">
    <property type="entry name" value="LysR_subst-bd"/>
</dbReference>
<dbReference type="PROSITE" id="PS50931">
    <property type="entry name" value="HTH_LYSR"/>
    <property type="match status" value="1"/>
</dbReference>
<evidence type="ECO:0000256" key="3">
    <source>
        <dbReference type="ARBA" id="ARBA00023125"/>
    </source>
</evidence>
<accession>A0A011MGR0</accession>